<protein>
    <submittedName>
        <fullName evidence="1">Uncharacterized protein</fullName>
    </submittedName>
</protein>
<proteinExistence type="predicted"/>
<name>A0A382SW29_9ZZZZ</name>
<reference evidence="1" key="1">
    <citation type="submission" date="2018-05" db="EMBL/GenBank/DDBJ databases">
        <authorList>
            <person name="Lanie J.A."/>
            <person name="Ng W.-L."/>
            <person name="Kazmierczak K.M."/>
            <person name="Andrzejewski T.M."/>
            <person name="Davidsen T.M."/>
            <person name="Wayne K.J."/>
            <person name="Tettelin H."/>
            <person name="Glass J.I."/>
            <person name="Rusch D."/>
            <person name="Podicherti R."/>
            <person name="Tsui H.-C.T."/>
            <person name="Winkler M.E."/>
        </authorList>
    </citation>
    <scope>NUCLEOTIDE SEQUENCE</scope>
</reference>
<dbReference type="EMBL" id="UINC01131573">
    <property type="protein sequence ID" value="SVD13358.1"/>
    <property type="molecule type" value="Genomic_DNA"/>
</dbReference>
<accession>A0A382SW29</accession>
<dbReference type="AlphaFoldDB" id="A0A382SW29"/>
<evidence type="ECO:0000313" key="1">
    <source>
        <dbReference type="EMBL" id="SVD13358.1"/>
    </source>
</evidence>
<gene>
    <name evidence="1" type="ORF">METZ01_LOCUS366212</name>
</gene>
<sequence length="24" mass="2413">MGGIPSKTDGTVKPIAQIVDKLSG</sequence>
<organism evidence="1">
    <name type="scientific">marine metagenome</name>
    <dbReference type="NCBI Taxonomy" id="408172"/>
    <lineage>
        <taxon>unclassified sequences</taxon>
        <taxon>metagenomes</taxon>
        <taxon>ecological metagenomes</taxon>
    </lineage>
</organism>